<gene>
    <name evidence="1" type="ORF">PL2TA16_04340</name>
</gene>
<dbReference type="AlphaFoldDB" id="V4HWS7"/>
<sequence length="37" mass="3754">GLPETGLPETGLPETGLPENTSCFIVVGVSAVNEVNI</sequence>
<feature type="non-terminal residue" evidence="1">
    <location>
        <position position="1"/>
    </location>
</feature>
<dbReference type="Proteomes" id="UP000017820">
    <property type="component" value="Unassembled WGS sequence"/>
</dbReference>
<evidence type="ECO:0000313" key="1">
    <source>
        <dbReference type="EMBL" id="ESP92394.1"/>
    </source>
</evidence>
<reference evidence="1 2" key="1">
    <citation type="submission" date="2013-07" db="EMBL/GenBank/DDBJ databases">
        <title>Draft genome sequence of Pseudoalteromonas luteoviolacea 2ta16.</title>
        <authorList>
            <person name="Allen E.E."/>
            <person name="Azam F."/>
            <person name="Podell S."/>
        </authorList>
    </citation>
    <scope>NUCLEOTIDE SEQUENCE [LARGE SCALE GENOMIC DNA]</scope>
    <source>
        <strain evidence="1 2">2ta16</strain>
    </source>
</reference>
<name>V4HWS7_PSEL2</name>
<proteinExistence type="predicted"/>
<dbReference type="EMBL" id="AUSV01000052">
    <property type="protein sequence ID" value="ESP92394.1"/>
    <property type="molecule type" value="Genomic_DNA"/>
</dbReference>
<comment type="caution">
    <text evidence="1">The sequence shown here is derived from an EMBL/GenBank/DDBJ whole genome shotgun (WGS) entry which is preliminary data.</text>
</comment>
<protein>
    <submittedName>
        <fullName evidence="1">Uncharacterized protein</fullName>
    </submittedName>
</protein>
<organism evidence="1 2">
    <name type="scientific">Pseudoalteromonas luteoviolacea (strain 2ta16)</name>
    <dbReference type="NCBI Taxonomy" id="1353533"/>
    <lineage>
        <taxon>Bacteria</taxon>
        <taxon>Pseudomonadati</taxon>
        <taxon>Pseudomonadota</taxon>
        <taxon>Gammaproteobacteria</taxon>
        <taxon>Alteromonadales</taxon>
        <taxon>Pseudoalteromonadaceae</taxon>
        <taxon>Pseudoalteromonas</taxon>
    </lineage>
</organism>
<evidence type="ECO:0000313" key="2">
    <source>
        <dbReference type="Proteomes" id="UP000017820"/>
    </source>
</evidence>
<accession>V4HWS7</accession>